<evidence type="ECO:0000313" key="2">
    <source>
        <dbReference type="Proteomes" id="UP000240608"/>
    </source>
</evidence>
<protein>
    <submittedName>
        <fullName evidence="1">LysR family transcriptional regulator</fullName>
    </submittedName>
</protein>
<dbReference type="EMBL" id="PYVU01000229">
    <property type="protein sequence ID" value="PTB92402.1"/>
    <property type="molecule type" value="Genomic_DNA"/>
</dbReference>
<sequence length="48" mass="5923">KEFPIKSTWRLIWLKNKKFSPAASAFLHYLEKEKEDIIKQTFGWYELY</sequence>
<proteinExistence type="predicted"/>
<feature type="non-terminal residue" evidence="1">
    <location>
        <position position="1"/>
    </location>
</feature>
<accession>A0A2T4DF85</accession>
<organism evidence="1 2">
    <name type="scientific">Marivirga lumbricoides</name>
    <dbReference type="NCBI Taxonomy" id="1046115"/>
    <lineage>
        <taxon>Bacteria</taxon>
        <taxon>Pseudomonadati</taxon>
        <taxon>Bacteroidota</taxon>
        <taxon>Cytophagia</taxon>
        <taxon>Cytophagales</taxon>
        <taxon>Marivirgaceae</taxon>
        <taxon>Marivirga</taxon>
    </lineage>
</organism>
<evidence type="ECO:0000313" key="1">
    <source>
        <dbReference type="EMBL" id="PTB92402.1"/>
    </source>
</evidence>
<gene>
    <name evidence="1" type="ORF">C9994_14070</name>
</gene>
<dbReference type="Proteomes" id="UP000240608">
    <property type="component" value="Unassembled WGS sequence"/>
</dbReference>
<name>A0A2T4DF85_9BACT</name>
<dbReference type="AlphaFoldDB" id="A0A2T4DF85"/>
<reference evidence="1 2" key="1">
    <citation type="submission" date="2018-03" db="EMBL/GenBank/DDBJ databases">
        <title>Cross-interface Injection: A General Nanoliter Liquid Handling Method Applied to Single Cells Genome Amplification Automated Nanoliter Liquid Handling Applied to Single Cell Multiple Displacement Amplification.</title>
        <authorList>
            <person name="Yun J."/>
            <person name="Xu P."/>
            <person name="Xu J."/>
            <person name="Dai X."/>
            <person name="Wang Y."/>
            <person name="Zheng X."/>
            <person name="Cao C."/>
            <person name="Yi Q."/>
            <person name="Zhu Y."/>
            <person name="Wang L."/>
            <person name="Dong Z."/>
            <person name="Huang Y."/>
            <person name="Huang L."/>
            <person name="Du W."/>
        </authorList>
    </citation>
    <scope>NUCLEOTIDE SEQUENCE [LARGE SCALE GENOMIC DNA]</scope>
    <source>
        <strain evidence="1 2">Z-D1-2</strain>
    </source>
</reference>
<comment type="caution">
    <text evidence="1">The sequence shown here is derived from an EMBL/GenBank/DDBJ whole genome shotgun (WGS) entry which is preliminary data.</text>
</comment>